<proteinExistence type="predicted"/>
<feature type="transmembrane region" description="Helical" evidence="5">
    <location>
        <begin position="114"/>
        <end position="135"/>
    </location>
</feature>
<feature type="domain" description="Integral membrane bound transporter" evidence="6">
    <location>
        <begin position="200"/>
        <end position="325"/>
    </location>
</feature>
<feature type="transmembrane region" description="Helical" evidence="5">
    <location>
        <begin position="282"/>
        <end position="300"/>
    </location>
</feature>
<feature type="transmembrane region" description="Helical" evidence="5">
    <location>
        <begin position="213"/>
        <end position="234"/>
    </location>
</feature>
<feature type="transmembrane region" description="Helical" evidence="5">
    <location>
        <begin position="147"/>
        <end position="168"/>
    </location>
</feature>
<sequence>MTSTTGAIPQSSTEKPDTRIAVAALAAILVLAPIVVLDLSSWKSNGSLWYLGMLPALMGLFAGRRLAFAAAALTPVIVGISLLLRDLPPVVGAAYMLLLGVATGLSARRGWHVMMSFAAPLAALALIGDMHVALPSGRYSADASPESILMVMVVLLLGGVWTATFGAFAINKVHVTPPEAVPNRTSMYFAAAMGGLVALTSFIALTWLPPNSWWIVLTMYVVVQPYYASAITRVSQRVVGTLVGSTAAAVVVVAFHHLPGLIAALAAVLTILAAWANLRLPYWVFVTFLTPAVVLQTAGGTHDVAQAIADRALYTLVGSGLAIVVMAGGHKYLVRHPRPQET</sequence>
<feature type="transmembrane region" description="Helical" evidence="5">
    <location>
        <begin position="20"/>
        <end position="39"/>
    </location>
</feature>
<evidence type="ECO:0000256" key="3">
    <source>
        <dbReference type="ARBA" id="ARBA00022989"/>
    </source>
</evidence>
<evidence type="ECO:0000313" key="8">
    <source>
        <dbReference type="Proteomes" id="UP001595836"/>
    </source>
</evidence>
<feature type="transmembrane region" description="Helical" evidence="5">
    <location>
        <begin position="188"/>
        <end position="207"/>
    </location>
</feature>
<name>A0ABV9PPK7_9ACTN</name>
<evidence type="ECO:0000256" key="4">
    <source>
        <dbReference type="ARBA" id="ARBA00023136"/>
    </source>
</evidence>
<evidence type="ECO:0000259" key="6">
    <source>
        <dbReference type="Pfam" id="PF13515"/>
    </source>
</evidence>
<keyword evidence="4 5" id="KW-0472">Membrane</keyword>
<reference evidence="8" key="1">
    <citation type="journal article" date="2019" name="Int. J. Syst. Evol. Microbiol.">
        <title>The Global Catalogue of Microorganisms (GCM) 10K type strain sequencing project: providing services to taxonomists for standard genome sequencing and annotation.</title>
        <authorList>
            <consortium name="The Broad Institute Genomics Platform"/>
            <consortium name="The Broad Institute Genome Sequencing Center for Infectious Disease"/>
            <person name="Wu L."/>
            <person name="Ma J."/>
        </authorList>
    </citation>
    <scope>NUCLEOTIDE SEQUENCE [LARGE SCALE GENOMIC DNA]</scope>
    <source>
        <strain evidence="8">JCM 11882</strain>
    </source>
</reference>
<comment type="caution">
    <text evidence="7">The sequence shown here is derived from an EMBL/GenBank/DDBJ whole genome shotgun (WGS) entry which is preliminary data.</text>
</comment>
<gene>
    <name evidence="7" type="ORF">ACFO7U_06460</name>
</gene>
<evidence type="ECO:0000256" key="1">
    <source>
        <dbReference type="ARBA" id="ARBA00004141"/>
    </source>
</evidence>
<protein>
    <submittedName>
        <fullName evidence="7">FUSC family protein</fullName>
    </submittedName>
</protein>
<evidence type="ECO:0000313" key="7">
    <source>
        <dbReference type="EMBL" id="MFC4754419.1"/>
    </source>
</evidence>
<dbReference type="EMBL" id="JBHSHP010000018">
    <property type="protein sequence ID" value="MFC4754419.1"/>
    <property type="molecule type" value="Genomic_DNA"/>
</dbReference>
<keyword evidence="3 5" id="KW-1133">Transmembrane helix</keyword>
<keyword evidence="2 5" id="KW-0812">Transmembrane</keyword>
<accession>A0ABV9PPK7</accession>
<feature type="transmembrane region" description="Helical" evidence="5">
    <location>
        <begin position="66"/>
        <end position="84"/>
    </location>
</feature>
<dbReference type="InterPro" id="IPR049453">
    <property type="entry name" value="Memb_transporter_dom"/>
</dbReference>
<dbReference type="RefSeq" id="WP_344992304.1">
    <property type="nucleotide sequence ID" value="NZ_BAABCD010000019.1"/>
</dbReference>
<comment type="subcellular location">
    <subcellularLocation>
        <location evidence="1">Membrane</location>
        <topology evidence="1">Multi-pass membrane protein</topology>
    </subcellularLocation>
</comment>
<dbReference type="Pfam" id="PF13515">
    <property type="entry name" value="FUSC_2"/>
    <property type="match status" value="1"/>
</dbReference>
<feature type="transmembrane region" description="Helical" evidence="5">
    <location>
        <begin position="312"/>
        <end position="333"/>
    </location>
</feature>
<keyword evidence="8" id="KW-1185">Reference proteome</keyword>
<feature type="transmembrane region" description="Helical" evidence="5">
    <location>
        <begin position="246"/>
        <end position="276"/>
    </location>
</feature>
<organism evidence="7 8">
    <name type="scientific">Dietzia aurantiaca</name>
    <dbReference type="NCBI Taxonomy" id="983873"/>
    <lineage>
        <taxon>Bacteria</taxon>
        <taxon>Bacillati</taxon>
        <taxon>Actinomycetota</taxon>
        <taxon>Actinomycetes</taxon>
        <taxon>Mycobacteriales</taxon>
        <taxon>Dietziaceae</taxon>
        <taxon>Dietzia</taxon>
    </lineage>
</organism>
<evidence type="ECO:0000256" key="5">
    <source>
        <dbReference type="SAM" id="Phobius"/>
    </source>
</evidence>
<evidence type="ECO:0000256" key="2">
    <source>
        <dbReference type="ARBA" id="ARBA00022692"/>
    </source>
</evidence>
<dbReference type="Proteomes" id="UP001595836">
    <property type="component" value="Unassembled WGS sequence"/>
</dbReference>